<gene>
    <name evidence="4" type="ORF">EWM59_15665</name>
</gene>
<evidence type="ECO:0000256" key="1">
    <source>
        <dbReference type="ARBA" id="ARBA00022679"/>
    </source>
</evidence>
<dbReference type="GO" id="GO:0016747">
    <property type="term" value="F:acyltransferase activity, transferring groups other than amino-acyl groups"/>
    <property type="evidence" value="ECO:0007669"/>
    <property type="project" value="InterPro"/>
</dbReference>
<dbReference type="Pfam" id="PF00583">
    <property type="entry name" value="Acetyltransf_1"/>
    <property type="match status" value="1"/>
</dbReference>
<comment type="caution">
    <text evidence="4">The sequence shown here is derived from an EMBL/GenBank/DDBJ whole genome shotgun (WGS) entry which is preliminary data.</text>
</comment>
<evidence type="ECO:0000259" key="3">
    <source>
        <dbReference type="PROSITE" id="PS51186"/>
    </source>
</evidence>
<reference evidence="4 5" key="1">
    <citation type="submission" date="2019-02" db="EMBL/GenBank/DDBJ databases">
        <title>Bacterial novel species Emticicia sp. 17J42-9 isolated from soil.</title>
        <authorList>
            <person name="Jung H.-Y."/>
        </authorList>
    </citation>
    <scope>NUCLEOTIDE SEQUENCE [LARGE SCALE GENOMIC DNA]</scope>
    <source>
        <strain evidence="4 5">17J42-9</strain>
    </source>
</reference>
<evidence type="ECO:0000313" key="5">
    <source>
        <dbReference type="Proteomes" id="UP000293162"/>
    </source>
</evidence>
<proteinExistence type="predicted"/>
<dbReference type="OrthoDB" id="7205533at2"/>
<dbReference type="EMBL" id="SEWF01000022">
    <property type="protein sequence ID" value="RYU94767.1"/>
    <property type="molecule type" value="Genomic_DNA"/>
</dbReference>
<sequence length="170" mass="20073">MLIRLANSADAPRLRELAEITFRDTYTIYNTSENMEKHVAKNFSLQQIDTELQDSANQYIVCENEDNLISFVKLVKNHSTKGLVEEKVVEIERIYVRKEFHGQQLGRKLIDFCTDWAKKQGFVVIWLGVWEHNPNAIKFYEKMGYVRFGEHTFLLGDDVQTDYLMKKYIR</sequence>
<dbReference type="InterPro" id="IPR000182">
    <property type="entry name" value="GNAT_dom"/>
</dbReference>
<dbReference type="CDD" id="cd04301">
    <property type="entry name" value="NAT_SF"/>
    <property type="match status" value="1"/>
</dbReference>
<dbReference type="Gene3D" id="3.40.630.30">
    <property type="match status" value="1"/>
</dbReference>
<organism evidence="4 5">
    <name type="scientific">Emticicia agri</name>
    <dbReference type="NCBI Taxonomy" id="2492393"/>
    <lineage>
        <taxon>Bacteria</taxon>
        <taxon>Pseudomonadati</taxon>
        <taxon>Bacteroidota</taxon>
        <taxon>Cytophagia</taxon>
        <taxon>Cytophagales</taxon>
        <taxon>Leadbetterellaceae</taxon>
        <taxon>Emticicia</taxon>
    </lineage>
</organism>
<feature type="domain" description="N-acetyltransferase" evidence="3">
    <location>
        <begin position="1"/>
        <end position="170"/>
    </location>
</feature>
<dbReference type="SUPFAM" id="SSF55729">
    <property type="entry name" value="Acyl-CoA N-acyltransferases (Nat)"/>
    <property type="match status" value="1"/>
</dbReference>
<dbReference type="InterPro" id="IPR016181">
    <property type="entry name" value="Acyl_CoA_acyltransferase"/>
</dbReference>
<keyword evidence="2" id="KW-0012">Acyltransferase</keyword>
<protein>
    <submittedName>
        <fullName evidence="4">GNAT family N-acetyltransferase</fullName>
    </submittedName>
</protein>
<dbReference type="RefSeq" id="WP_130022177.1">
    <property type="nucleotide sequence ID" value="NZ_SEWF01000022.1"/>
</dbReference>
<dbReference type="AlphaFoldDB" id="A0A4Q5LYW6"/>
<dbReference type="PROSITE" id="PS51186">
    <property type="entry name" value="GNAT"/>
    <property type="match status" value="1"/>
</dbReference>
<keyword evidence="1 4" id="KW-0808">Transferase</keyword>
<name>A0A4Q5LYW6_9BACT</name>
<dbReference type="PANTHER" id="PTHR43877">
    <property type="entry name" value="AMINOALKYLPHOSPHONATE N-ACETYLTRANSFERASE-RELATED-RELATED"/>
    <property type="match status" value="1"/>
</dbReference>
<evidence type="ECO:0000313" key="4">
    <source>
        <dbReference type="EMBL" id="RYU94767.1"/>
    </source>
</evidence>
<dbReference type="InterPro" id="IPR050832">
    <property type="entry name" value="Bact_Acetyltransf"/>
</dbReference>
<evidence type="ECO:0000256" key="2">
    <source>
        <dbReference type="ARBA" id="ARBA00023315"/>
    </source>
</evidence>
<accession>A0A4Q5LYW6</accession>
<keyword evidence="5" id="KW-1185">Reference proteome</keyword>
<dbReference type="Proteomes" id="UP000293162">
    <property type="component" value="Unassembled WGS sequence"/>
</dbReference>